<dbReference type="PANTHER" id="PTHR30189:SF1">
    <property type="entry name" value="LPS-ASSEMBLY PROTEIN LPTD"/>
    <property type="match status" value="1"/>
</dbReference>
<protein>
    <recommendedName>
        <fullName evidence="1">LPS-assembly protein LptD</fullName>
    </recommendedName>
</protein>
<dbReference type="InterPro" id="IPR020889">
    <property type="entry name" value="LipoPS_assembly_LptD"/>
</dbReference>
<evidence type="ECO:0000256" key="1">
    <source>
        <dbReference type="HAMAP-Rule" id="MF_01411"/>
    </source>
</evidence>
<organism evidence="3 4">
    <name type="scientific">Blastochloris viridis</name>
    <name type="common">Rhodopseudomonas viridis</name>
    <dbReference type="NCBI Taxonomy" id="1079"/>
    <lineage>
        <taxon>Bacteria</taxon>
        <taxon>Pseudomonadati</taxon>
        <taxon>Pseudomonadota</taxon>
        <taxon>Alphaproteobacteria</taxon>
        <taxon>Hyphomicrobiales</taxon>
        <taxon>Blastochloridaceae</taxon>
        <taxon>Blastochloris</taxon>
    </lineage>
</organism>
<comment type="caution">
    <text evidence="3">The sequence shown here is derived from an EMBL/GenBank/DDBJ whole genome shotgun (WGS) entry which is preliminary data.</text>
</comment>
<comment type="similarity">
    <text evidence="1">Belongs to the LptD family.</text>
</comment>
<evidence type="ECO:0000259" key="2">
    <source>
        <dbReference type="Pfam" id="PF04453"/>
    </source>
</evidence>
<feature type="domain" description="LptD C-terminal" evidence="2">
    <location>
        <begin position="293"/>
        <end position="641"/>
    </location>
</feature>
<proteinExistence type="inferred from homology"/>
<dbReference type="PANTHER" id="PTHR30189">
    <property type="entry name" value="LPS-ASSEMBLY PROTEIN"/>
    <property type="match status" value="1"/>
</dbReference>
<dbReference type="InterPro" id="IPR007543">
    <property type="entry name" value="LptD_C"/>
</dbReference>
<dbReference type="Pfam" id="PF04453">
    <property type="entry name" value="LptD"/>
    <property type="match status" value="1"/>
</dbReference>
<comment type="subcellular location">
    <subcellularLocation>
        <location evidence="1">Cell outer membrane</location>
    </subcellularLocation>
</comment>
<name>A0A6N4R2X3_BLAVI</name>
<dbReference type="GO" id="GO:0015920">
    <property type="term" value="P:lipopolysaccharide transport"/>
    <property type="evidence" value="ECO:0007669"/>
    <property type="project" value="InterPro"/>
</dbReference>
<dbReference type="Proteomes" id="UP000320948">
    <property type="component" value="Unassembled WGS sequence"/>
</dbReference>
<keyword evidence="1" id="KW-0472">Membrane</keyword>
<gene>
    <name evidence="1" type="primary">lptD</name>
    <name evidence="3" type="ORF">DI628_00965</name>
</gene>
<dbReference type="HAMAP" id="MF_01411">
    <property type="entry name" value="LPS_assembly_LptD"/>
    <property type="match status" value="1"/>
</dbReference>
<evidence type="ECO:0000313" key="3">
    <source>
        <dbReference type="EMBL" id="TKW61230.1"/>
    </source>
</evidence>
<dbReference type="AlphaFoldDB" id="A0A6N4R2X3"/>
<comment type="caution">
    <text evidence="1">Lacks conserved residue(s) required for the propagation of feature annotation.</text>
</comment>
<dbReference type="GO" id="GO:1990351">
    <property type="term" value="C:transporter complex"/>
    <property type="evidence" value="ECO:0007669"/>
    <property type="project" value="TreeGrafter"/>
</dbReference>
<keyword evidence="1" id="KW-0998">Cell outer membrane</keyword>
<feature type="signal peptide" evidence="1">
    <location>
        <begin position="1"/>
        <end position="36"/>
    </location>
</feature>
<comment type="subunit">
    <text evidence="1">Component of the lipopolysaccharide transport and assembly complex.</text>
</comment>
<dbReference type="InterPro" id="IPR050218">
    <property type="entry name" value="LptD"/>
</dbReference>
<keyword evidence="1" id="KW-0732">Signal</keyword>
<evidence type="ECO:0000313" key="4">
    <source>
        <dbReference type="Proteomes" id="UP000320948"/>
    </source>
</evidence>
<dbReference type="GO" id="GO:0009279">
    <property type="term" value="C:cell outer membrane"/>
    <property type="evidence" value="ECO:0007669"/>
    <property type="project" value="UniProtKB-SubCell"/>
</dbReference>
<feature type="chain" id="PRO_5027192134" description="LPS-assembly protein LptD" evidence="1">
    <location>
        <begin position="37"/>
        <end position="704"/>
    </location>
</feature>
<accession>A0A6N4R2X3</accession>
<dbReference type="EMBL" id="VAFM01000001">
    <property type="protein sequence ID" value="TKW61230.1"/>
    <property type="molecule type" value="Genomic_DNA"/>
</dbReference>
<dbReference type="GO" id="GO:0043165">
    <property type="term" value="P:Gram-negative-bacterium-type cell outer membrane assembly"/>
    <property type="evidence" value="ECO:0007669"/>
    <property type="project" value="UniProtKB-UniRule"/>
</dbReference>
<reference evidence="3 4" key="1">
    <citation type="journal article" date="2017" name="Nat. Commun.">
        <title>In situ click chemistry generation of cyclooxygenase-2 inhibitors.</title>
        <authorList>
            <person name="Bhardwaj A."/>
            <person name="Kaur J."/>
            <person name="Wuest M."/>
            <person name="Wuest F."/>
        </authorList>
    </citation>
    <scope>NUCLEOTIDE SEQUENCE [LARGE SCALE GENOMIC DNA]</scope>
    <source>
        <strain evidence="3">S2_018_000_R2_106</strain>
    </source>
</reference>
<comment type="function">
    <text evidence="1">Involved in the assembly of lipopolysaccharide (LPS) at the surface of the outer membrane.</text>
</comment>
<sequence precursor="true">MKSDPKAHGLMFLTRLTVFLAPALLAVAAFASVAQAQDAKEIPFDLTAANIAYDVSGSRVTATPEPGKQVHISSPKGQVWADTIHYDLANNSVTANGNVKLLNPDGTSLIVQTLELTGDMQRGALEQLRLSLPALGEIAQAGTAKVSGTTYTMTDITYSPCKECIGDRKPWTLSADQMVYRKDDGDMTYKNAVFDVYGVPVMYLPWFRHPVGPKKPKNGLLPPQFGRSENLGENITLAGYVFNESENADYTIRTRLMSERGAQLMLERRQSTLTTDSDIRGSFINDTKTGDQRSHLKIEAEKDFTASRRIGLNGEIASDDTYLQQYYDRLDPYLSSTLYGEDAGEQHYAALSMTRFQDLSPTRAMADTAQVMPHLELSRWFVPSFGGQVDMSADVLNIYRGNGNESRRAIGGVEYTRPFMMMDGSKLTLGASGRFDAYLVNNGNTDGTVTRALPEATAMWEKPYVSPGGTHTIAPQVMVAVSPRGGNSNNRVPNEDSVSYELDTSNLFETSRFAGLDRIETGPRMMYGIDNRWGTPDHTDYRLFLGQSIRKFDDTSLPESGGAATNISDWVGMVEANPVDWFGVNSRFRLDNATFNLRRIDNGMRIGNMDGAYMTVTHSYLTNGPEELATDFTVPLTKQLAFRGNTRNDLATSTLLEGRGGLVWTRDCYEIETVIRRRGYTNGDLRPGTDYLVNLRLLTLGSED</sequence>